<dbReference type="Proteomes" id="UP000253759">
    <property type="component" value="Unassembled WGS sequence"/>
</dbReference>
<feature type="region of interest" description="Disordered" evidence="1">
    <location>
        <begin position="1"/>
        <end position="25"/>
    </location>
</feature>
<feature type="domain" description="TadE-like" evidence="3">
    <location>
        <begin position="52"/>
        <end position="91"/>
    </location>
</feature>
<keyword evidence="5" id="KW-1185">Reference proteome</keyword>
<dbReference type="Pfam" id="PF07811">
    <property type="entry name" value="TadE"/>
    <property type="match status" value="1"/>
</dbReference>
<keyword evidence="2" id="KW-0472">Membrane</keyword>
<dbReference type="EMBL" id="QQNH01000003">
    <property type="protein sequence ID" value="RDE10010.1"/>
    <property type="molecule type" value="Genomic_DNA"/>
</dbReference>
<keyword evidence="2" id="KW-0812">Transmembrane</keyword>
<evidence type="ECO:0000256" key="2">
    <source>
        <dbReference type="SAM" id="Phobius"/>
    </source>
</evidence>
<evidence type="ECO:0000256" key="1">
    <source>
        <dbReference type="SAM" id="MobiDB-lite"/>
    </source>
</evidence>
<comment type="caution">
    <text evidence="4">The sequence shown here is derived from an EMBL/GenBank/DDBJ whole genome shotgun (WGS) entry which is preliminary data.</text>
</comment>
<reference evidence="5" key="1">
    <citation type="submission" date="2018-07" db="EMBL/GenBank/DDBJ databases">
        <authorList>
            <person name="Liu B.-T."/>
            <person name="Du Z."/>
        </authorList>
    </citation>
    <scope>NUCLEOTIDE SEQUENCE [LARGE SCALE GENOMIC DNA]</scope>
    <source>
        <strain evidence="5">XYN52</strain>
    </source>
</reference>
<sequence>MADLLQHSRPQCRPDRGWQAPSGGGARLQDGAHAMSCNPLFSLRRLLRNQAGIAAVEFALIAPLMLLTYLGATDLTQAIAIDRKLGQVASTVSDLVAQEAAPISQQKAQSYFNAGLAIMRPFDFDSTELRVVVVPVNAAGAPGNVTHATSSNWTGGAVAGLEDDVYNLAAGRYAVIATARYDYTPMFATVFNATMTLEQRSVHMVRRDLDTFSIIP</sequence>
<dbReference type="AlphaFoldDB" id="A0A369W9H0"/>
<feature type="transmembrane region" description="Helical" evidence="2">
    <location>
        <begin position="51"/>
        <end position="72"/>
    </location>
</feature>
<organism evidence="4 5">
    <name type="scientific">Pelagibacterium lacus</name>
    <dbReference type="NCBI Taxonomy" id="2282655"/>
    <lineage>
        <taxon>Bacteria</taxon>
        <taxon>Pseudomonadati</taxon>
        <taxon>Pseudomonadota</taxon>
        <taxon>Alphaproteobacteria</taxon>
        <taxon>Hyphomicrobiales</taxon>
        <taxon>Devosiaceae</taxon>
        <taxon>Pelagibacterium</taxon>
    </lineage>
</organism>
<protein>
    <submittedName>
        <fullName evidence="4">Pilus assembly protein</fullName>
    </submittedName>
</protein>
<dbReference type="InterPro" id="IPR012495">
    <property type="entry name" value="TadE-like_dom"/>
</dbReference>
<name>A0A369W9H0_9HYPH</name>
<evidence type="ECO:0000313" key="4">
    <source>
        <dbReference type="EMBL" id="RDE10010.1"/>
    </source>
</evidence>
<proteinExistence type="predicted"/>
<accession>A0A369W9H0</accession>
<keyword evidence="2" id="KW-1133">Transmembrane helix</keyword>
<evidence type="ECO:0000313" key="5">
    <source>
        <dbReference type="Proteomes" id="UP000253759"/>
    </source>
</evidence>
<evidence type="ECO:0000259" key="3">
    <source>
        <dbReference type="Pfam" id="PF07811"/>
    </source>
</evidence>
<gene>
    <name evidence="4" type="ORF">DVH29_03505</name>
</gene>